<dbReference type="InterPro" id="IPR009836">
    <property type="entry name" value="GRDP-like"/>
</dbReference>
<dbReference type="InterPro" id="IPR036397">
    <property type="entry name" value="RNaseH_sf"/>
</dbReference>
<dbReference type="SUPFAM" id="SSF50630">
    <property type="entry name" value="Acid proteases"/>
    <property type="match status" value="1"/>
</dbReference>
<dbReference type="GO" id="GO:0015074">
    <property type="term" value="P:DNA integration"/>
    <property type="evidence" value="ECO:0007669"/>
    <property type="project" value="InterPro"/>
</dbReference>
<gene>
    <name evidence="6" type="ORF">ZIOFF_056978</name>
</gene>
<dbReference type="InterPro" id="IPR005162">
    <property type="entry name" value="Retrotrans_gag_dom"/>
</dbReference>
<dbReference type="GO" id="GO:0004523">
    <property type="term" value="F:RNA-DNA hybrid ribonuclease activity"/>
    <property type="evidence" value="ECO:0007669"/>
    <property type="project" value="InterPro"/>
</dbReference>
<feature type="domain" description="Integrase catalytic" evidence="5">
    <location>
        <begin position="2636"/>
        <end position="2798"/>
    </location>
</feature>
<feature type="region of interest" description="Disordered" evidence="2">
    <location>
        <begin position="1362"/>
        <end position="1398"/>
    </location>
</feature>
<dbReference type="InterPro" id="IPR000477">
    <property type="entry name" value="RT_dom"/>
</dbReference>
<dbReference type="PANTHER" id="PTHR48475">
    <property type="entry name" value="RIBONUCLEASE H"/>
    <property type="match status" value="1"/>
</dbReference>
<evidence type="ECO:0000256" key="1">
    <source>
        <dbReference type="ARBA" id="ARBA00023172"/>
    </source>
</evidence>
<feature type="region of interest" description="Disordered" evidence="2">
    <location>
        <begin position="1123"/>
        <end position="1177"/>
    </location>
</feature>
<dbReference type="Pfam" id="PF00665">
    <property type="entry name" value="rve"/>
    <property type="match status" value="1"/>
</dbReference>
<keyword evidence="7" id="KW-1185">Reference proteome</keyword>
<dbReference type="Gene3D" id="2.40.70.10">
    <property type="entry name" value="Acid Proteases"/>
    <property type="match status" value="1"/>
</dbReference>
<feature type="region of interest" description="Disordered" evidence="2">
    <location>
        <begin position="1643"/>
        <end position="1745"/>
    </location>
</feature>
<evidence type="ECO:0000259" key="3">
    <source>
        <dbReference type="PROSITE" id="PS50878"/>
    </source>
</evidence>
<dbReference type="PANTHER" id="PTHR48475:SF2">
    <property type="entry name" value="RIBONUCLEASE H"/>
    <property type="match status" value="1"/>
</dbReference>
<dbReference type="PROSITE" id="PS50878">
    <property type="entry name" value="RT_POL"/>
    <property type="match status" value="1"/>
</dbReference>
<sequence>MSSNNSARVTSADSFAASSRRRPCHSGTNSSRDLATARRLSLDLVTASRRHLSLLRSFAASPVLHHVPTIARAIRRYDRLWMPLISELTQAAPPSAPPMLLPPSDVHWVWHCHCLDPAGSYLEYCISRFGALIDRPLIIDDENEEYAYYRCREIWAARYPSEQFDFDVDEAAEYEEAVGAEESGSDLFAVVQRYRLLPSFFSDPFVSETVYLVAAQRRYLSFLHLSRVLEDGPFRLVPTSDVLLMLLSHQSYPRSYANDKKEMGDHGRATLSFGELATAGEVEETRKVWEKTFDEPYEKAGVVLEPARSPSRVYFNWAPPEEDVNRIYKGLQPRFLMEVSIFLKGTWGQIEDKYLSDKFLRLRTGRCHMGMKLNEPLLNLSSETWQRIWHLYCEFGTKGIVIEVRQKRNSCLASHKLITKLVFLWNDLLRTTTLTVKKPLEVQVSALTSTTPPVQAPYLLKCVPDRVTDDGGAMISDVVLRMNRYHPQQGRWLSRTVLDHARRECFVIRIRVGRGIWRRGAETPEAVKWEDRIIEIREGPWSYIAGTVGTAPDKIVGTAAPKKEESEIKKMTWCLSTGDVLSIQWESALEIILENENIGEQGDDVVFLSLPLGKQATKKQKQECKNEIEISINPGDPTDRSFDKLIFLLMAASRANDPPYRLYQWTLCAKFLSGRKLQYEMKGVDSSSISNEEEEQYLTLVRFAPEYPDGKATALLNWKLLAVEFSPDEDAVLILLLCVAIARTLSVIRKEDLSGLLVRRRVREVAGGQRDWGSVLLPPQSSSSVHLKPWYWNAKMVLASMETDISSLPINKSFPADGKCSMYEHVKMRVVLAQRDLDDALLGIDNMSSSQTAEEKSRKDPIVYDEKSHQQVASKATSLLTSNVRRDTILYTRDSLTLDEVYDALLSKEKMDKLVGGSEVKSESLVTRGRPHERSSCGDSWGRSKSKNNKDKTCRYFKKKGRIKSERYKMQNKNNRSKQKRKQLKKSAEDYSDGELLVASDGNPRSNMKRNLISLRTLDSKGYKYTGEGGVLKVIRGSLVVMKGIRRAFDAGWQPNATLLLYPDLGPAMTDHHGRNAYKVSRDLSILKLDELFCELELHELSNLSQVEKGIALLLTRKKFKKSTKKGTPIPGGQCHAGVKKPGGRPEKDGPTSRPADRRIADGKSRPDRSRGYDAQLNSRTTSLTMRCSVVPSTTYLDCSSMASGKLSDRHIPRYGLRTRIHLGGRAEALSPLYIKSLILRRRYAIYNFGATLFIACLSDLSVGGSPPGTPSRPDFCAGSNWRRLWERSCIRTETMDEAGRQHTVTLSTEELDALIELRAAKLVEQKQKVTAERPEQQATSASGGRAEAPPATVAFHRALFRTPEAAATHRDRGSSSDEMPRRDARKGKAPRADALPERINRQFSDAILRDPLPKHYVPPTIGKYNGTTDPDDHLGKFDNTATLHQYTDGVKCRVFLTTLSGSAQRWFRRLPDGSITSFKDFRTAFLHHFASSRRYQKTSVSLFAIKQEAREPLRAYIQRFNRVAMDIPTATSETMMNAFTQGLVDGDFFRSLIRKPARDYDHMLHRANEYINVEEAQATREKETPAERAPPTERKPHAAHQPPRGPRAEAIRAHPKPHVQEVAAERPRTKKRWTPMFCSFHRTDTHNTRDCRSLPLIAHPIPRGGGRRSPSADRRQRPREVDRTVADGRQQQTPERHHSPRRENLRTSRERPRPSAREEENRSNTSRGEINIIAGGPTGGDSNRARKASVRQLQIHAVGCSNERASGPEISFGPGDLEGVEVPHDDALLIKAVIANYTIHHVFIDTGSSINIIFKKAFDQLQIDRVELLPMTTPLYGFTGNEVLPVGQIRLAISLGEEPLRRTRTANFVVVDSPSSYNVILGRPALSEFRAAVSTFHQKIKFPVEDKVGEVRGDQLAARRCYVEMVRAEANAARKAPRIEVNTITEKPPSLIYEEKKEVQIHPTRSEATTFIVSDLEANQKEEVIKCLQRNCDVFVWSTHELPGISPSIAQHELHVEKLLEAGHICEVQFPSWLANVVLVSKPGNKWRVCIDFRDLNKACPKDFYPLPQIDQLVDSTAGCELICMLDAYQGYHQVPLAREDQEKVSFVTADGTYCYNVMPFGLKNVGAAYQRLMNKVFREQIGRNLEVYVDDILIKSARAADLFKDMEETFRTLRKYAVKLNPQKCLFGAKGGRFLGYIVTERGIKANPSKVKALQDMPPPRNTREVQRLTGRITALSKFISKTADRSLPFFKILRKATKFHWDEECDRAFEDLKAYLNSLPVLTKPAAGEPLCIYLSSTEQAIGSALVRASGEEPVYFLSHILKDAEFRYTGLEKLAFALVLAARRLQASGRLIKWTTELSEFDIQYQPLSAIKAQSLADFVTEVQNSESEAMWRIFVDGSSTRLGSGIGILLLSPQEEKMHLSVRLDYKATNNEAEYEALIAGLQAARHVGAGRVTLHSDSQLAAQQLSGTFEINSARLKLYAEAFEKLKDNFREVIVQKIPRAENQAADELAKLTSSITLIAIQQPIEQVLLVAHVDRMEGLAFPSDWRTPITEFLRSGATPSDQNEAQLLRRRAGRFTLIGDQLYKKAFSRPLLKCVNSEDSAYILQEIHQGSCGGHPGGRSLAKKILLAGYFWPTLQRVDWGMDIVGPFPMATGQRKFLLVAVDYFSKWVEAEPLARITEQMVKKFIWQHIICRFGIPRRLISDNGQQFTGKLLEDWCKSYGIEQHFTFVAYPQSNGQAKVANREILRVLRVRLDHLGGSWVDEVSGVLWAIRTTPKEGTGVTPFHLVYGSEAVVPVEVGVESVRIQNYDEGNAERRNMELDLVDEERAKASVRLMAYRQRMKQNYNRRVIPRSFQVGDLVWKKVKSVGDVGKLEAPWAGPFKVIEKLRSGAYYLEDEDGRQLDRPWSANHLQPYRAG</sequence>
<protein>
    <recommendedName>
        <fullName evidence="8">Retrotransposon gag domain-containing protein</fullName>
    </recommendedName>
</protein>
<evidence type="ECO:0000256" key="2">
    <source>
        <dbReference type="SAM" id="MobiDB-lite"/>
    </source>
</evidence>
<dbReference type="PROSITE" id="PS50879">
    <property type="entry name" value="RNASE_H_1"/>
    <property type="match status" value="1"/>
</dbReference>
<organism evidence="6 7">
    <name type="scientific">Zingiber officinale</name>
    <name type="common">Ginger</name>
    <name type="synonym">Amomum zingiber</name>
    <dbReference type="NCBI Taxonomy" id="94328"/>
    <lineage>
        <taxon>Eukaryota</taxon>
        <taxon>Viridiplantae</taxon>
        <taxon>Streptophyta</taxon>
        <taxon>Embryophyta</taxon>
        <taxon>Tracheophyta</taxon>
        <taxon>Spermatophyta</taxon>
        <taxon>Magnoliopsida</taxon>
        <taxon>Liliopsida</taxon>
        <taxon>Zingiberales</taxon>
        <taxon>Zingiberaceae</taxon>
        <taxon>Zingiber</taxon>
    </lineage>
</organism>
<dbReference type="InterPro" id="IPR057518">
    <property type="entry name" value="GRDP_C"/>
</dbReference>
<dbReference type="CDD" id="cd01647">
    <property type="entry name" value="RT_LTR"/>
    <property type="match status" value="1"/>
</dbReference>
<dbReference type="SUPFAM" id="SSF53098">
    <property type="entry name" value="Ribonuclease H-like"/>
    <property type="match status" value="2"/>
</dbReference>
<dbReference type="SUPFAM" id="SSF56672">
    <property type="entry name" value="DNA/RNA polymerases"/>
    <property type="match status" value="1"/>
</dbReference>
<reference evidence="6 7" key="1">
    <citation type="submission" date="2020-08" db="EMBL/GenBank/DDBJ databases">
        <title>Plant Genome Project.</title>
        <authorList>
            <person name="Zhang R.-G."/>
        </authorList>
    </citation>
    <scope>NUCLEOTIDE SEQUENCE [LARGE SCALE GENOMIC DNA]</scope>
    <source>
        <tissue evidence="6">Rhizome</tissue>
    </source>
</reference>
<dbReference type="Pfam" id="PF17919">
    <property type="entry name" value="RT_RNaseH_2"/>
    <property type="match status" value="1"/>
</dbReference>
<dbReference type="InterPro" id="IPR043502">
    <property type="entry name" value="DNA/RNA_pol_sf"/>
</dbReference>
<dbReference type="Pfam" id="PF13456">
    <property type="entry name" value="RVT_3"/>
    <property type="match status" value="1"/>
</dbReference>
<feature type="region of interest" description="Disordered" evidence="2">
    <location>
        <begin position="1327"/>
        <end position="1350"/>
    </location>
</feature>
<keyword evidence="1" id="KW-0233">DNA recombination</keyword>
<dbReference type="Pfam" id="PF07173">
    <property type="entry name" value="GRDP-like"/>
    <property type="match status" value="1"/>
</dbReference>
<dbReference type="GO" id="GO:0006310">
    <property type="term" value="P:DNA recombination"/>
    <property type="evidence" value="ECO:0007669"/>
    <property type="project" value="UniProtKB-KW"/>
</dbReference>
<feature type="compositionally biased region" description="Basic and acidic residues" evidence="2">
    <location>
        <begin position="1327"/>
        <end position="1336"/>
    </location>
</feature>
<feature type="compositionally biased region" description="Basic and acidic residues" evidence="2">
    <location>
        <begin position="1578"/>
        <end position="1597"/>
    </location>
</feature>
<feature type="compositionally biased region" description="Basic and acidic residues" evidence="2">
    <location>
        <begin position="1144"/>
        <end position="1172"/>
    </location>
</feature>
<dbReference type="GO" id="GO:0003676">
    <property type="term" value="F:nucleic acid binding"/>
    <property type="evidence" value="ECO:0007669"/>
    <property type="project" value="InterPro"/>
</dbReference>
<feature type="compositionally biased region" description="Basic and acidic residues" evidence="2">
    <location>
        <begin position="1671"/>
        <end position="1687"/>
    </location>
</feature>
<dbReference type="InterPro" id="IPR021109">
    <property type="entry name" value="Peptidase_aspartic_dom_sf"/>
</dbReference>
<dbReference type="CDD" id="cd09279">
    <property type="entry name" value="RNase_HI_like"/>
    <property type="match status" value="1"/>
</dbReference>
<dbReference type="Gene3D" id="3.30.70.270">
    <property type="match status" value="2"/>
</dbReference>
<dbReference type="InterPro" id="IPR043128">
    <property type="entry name" value="Rev_trsase/Diguanyl_cyclase"/>
</dbReference>
<dbReference type="InterPro" id="IPR012337">
    <property type="entry name" value="RNaseH-like_sf"/>
</dbReference>
<feature type="domain" description="Reverse transcriptase" evidence="3">
    <location>
        <begin position="2022"/>
        <end position="2201"/>
    </location>
</feature>
<dbReference type="Pfam" id="PF00078">
    <property type="entry name" value="RVT_1"/>
    <property type="match status" value="1"/>
</dbReference>
<dbReference type="EMBL" id="JACMSC010000015">
    <property type="protein sequence ID" value="KAG6488219.1"/>
    <property type="molecule type" value="Genomic_DNA"/>
</dbReference>
<name>A0A8J5FEK4_ZINOF</name>
<dbReference type="Pfam" id="PF25335">
    <property type="entry name" value="GRDP_C"/>
    <property type="match status" value="1"/>
</dbReference>
<feature type="compositionally biased region" description="Basic and acidic residues" evidence="2">
    <location>
        <begin position="853"/>
        <end position="868"/>
    </location>
</feature>
<evidence type="ECO:0000313" key="6">
    <source>
        <dbReference type="EMBL" id="KAG6488219.1"/>
    </source>
</evidence>
<evidence type="ECO:0000259" key="4">
    <source>
        <dbReference type="PROSITE" id="PS50879"/>
    </source>
</evidence>
<dbReference type="CDD" id="cd00303">
    <property type="entry name" value="retropepsin_like"/>
    <property type="match status" value="1"/>
</dbReference>
<dbReference type="InterPro" id="IPR041577">
    <property type="entry name" value="RT_RNaseH_2"/>
</dbReference>
<dbReference type="Pfam" id="PF03732">
    <property type="entry name" value="Retrotrans_gag"/>
    <property type="match status" value="1"/>
</dbReference>
<evidence type="ECO:0008006" key="8">
    <source>
        <dbReference type="Google" id="ProtNLM"/>
    </source>
</evidence>
<accession>A0A8J5FEK4</accession>
<feature type="region of interest" description="Disordered" evidence="2">
    <location>
        <begin position="1"/>
        <end position="32"/>
    </location>
</feature>
<dbReference type="PROSITE" id="PS50994">
    <property type="entry name" value="INTEGRASE"/>
    <property type="match status" value="1"/>
</dbReference>
<dbReference type="Gene3D" id="3.10.10.10">
    <property type="entry name" value="HIV Type 1 Reverse Transcriptase, subunit A, domain 1"/>
    <property type="match status" value="1"/>
</dbReference>
<feature type="region of interest" description="Disordered" evidence="2">
    <location>
        <begin position="917"/>
        <end position="989"/>
    </location>
</feature>
<dbReference type="InterPro" id="IPR001584">
    <property type="entry name" value="Integrase_cat-core"/>
</dbReference>
<comment type="caution">
    <text evidence="6">The sequence shown here is derived from an EMBL/GenBank/DDBJ whole genome shotgun (WGS) entry which is preliminary data.</text>
</comment>
<dbReference type="InterPro" id="IPR002156">
    <property type="entry name" value="RNaseH_domain"/>
</dbReference>
<dbReference type="Gene3D" id="3.30.420.10">
    <property type="entry name" value="Ribonuclease H-like superfamily/Ribonuclease H"/>
    <property type="match status" value="2"/>
</dbReference>
<dbReference type="Proteomes" id="UP000734854">
    <property type="component" value="Unassembled WGS sequence"/>
</dbReference>
<feature type="compositionally biased region" description="Basic and acidic residues" evidence="2">
    <location>
        <begin position="1368"/>
        <end position="1383"/>
    </location>
</feature>
<feature type="compositionally biased region" description="Basic and acidic residues" evidence="2">
    <location>
        <begin position="1643"/>
        <end position="1653"/>
    </location>
</feature>
<feature type="domain" description="RNase H type-1" evidence="4">
    <location>
        <begin position="2392"/>
        <end position="2521"/>
    </location>
</feature>
<feature type="region of interest" description="Disordered" evidence="2">
    <location>
        <begin position="848"/>
        <end position="868"/>
    </location>
</feature>
<feature type="compositionally biased region" description="Basic and acidic residues" evidence="2">
    <location>
        <begin position="1695"/>
        <end position="1723"/>
    </location>
</feature>
<evidence type="ECO:0000313" key="7">
    <source>
        <dbReference type="Proteomes" id="UP000734854"/>
    </source>
</evidence>
<feature type="region of interest" description="Disordered" evidence="2">
    <location>
        <begin position="1575"/>
        <end position="1629"/>
    </location>
</feature>
<proteinExistence type="predicted"/>
<feature type="compositionally biased region" description="Basic residues" evidence="2">
    <location>
        <begin position="975"/>
        <end position="985"/>
    </location>
</feature>
<evidence type="ECO:0000259" key="5">
    <source>
        <dbReference type="PROSITE" id="PS50994"/>
    </source>
</evidence>